<sequence>MYLEYVTFSRWKMSNKIIFLIDINNAYCSFERVFNPKLNDRAVIVTSNGDGCIVARSAEAKALNIPMGAPLFKVIDIVKRHNVIVLSSNYALYGEMSRRFHNILRDYVTYEEHEEYSIDEAWIDLTSYVQNYDLNNIAKEILQRLKQWLGVPCCIGIGKSKTEAKISNHIAKKNPQFKGICNLVDMDPCDIEELYSGIDVSEVWGVGRKYSKRLNEIGIFTVFDLACANPFEMKNKFGVVMQRTILELQGQACIPLEPKPPAKKQIISSRSFGQKINNLQDLKEAATLFTQNAVRRLRADEQLCGEITGFVQSNPFSKTEKYYSKAVVYRFPEPTDCVLDIVKISTALMNQAYMPNINFKKCGVVLSNLEPKNKHIYDLLTDMQNIEKKEKFMKSYELIQSKFGKKKLAVGACNLPGRNWSMKQERLSNNPFTWSGLLKVN</sequence>
<dbReference type="Pfam" id="PF00817">
    <property type="entry name" value="IMS"/>
    <property type="match status" value="1"/>
</dbReference>
<reference evidence="7" key="1">
    <citation type="submission" date="2019-01" db="EMBL/GenBank/DDBJ databases">
        <title>Acinetobacter baumannii strain ABAY10001 plasmid pABAY10001_1C, complete sequence.</title>
        <authorList>
            <person name="Jeong H."/>
            <person name="Kim M.H."/>
            <person name="Lee S."/>
            <person name="Sim Y.M."/>
            <person name="Yong D."/>
            <person name="Choi J.Y."/>
            <person name="Ryu C.-M."/>
        </authorList>
    </citation>
    <scope>NUCLEOTIDE SEQUENCE</scope>
    <source>
        <strain evidence="7">ABAY10001</strain>
        <plasmid evidence="7">pABAY10001_1C</plasmid>
    </source>
</reference>
<keyword evidence="3" id="KW-0741">SOS mutagenesis</keyword>
<dbReference type="InterPro" id="IPR001126">
    <property type="entry name" value="UmuC"/>
</dbReference>
<organism evidence="7">
    <name type="scientific">Acinetobacter baumannii</name>
    <dbReference type="NCBI Taxonomy" id="470"/>
    <lineage>
        <taxon>Bacteria</taxon>
        <taxon>Pseudomonadati</taxon>
        <taxon>Pseudomonadota</taxon>
        <taxon>Gammaproteobacteria</taxon>
        <taxon>Moraxellales</taxon>
        <taxon>Moraxellaceae</taxon>
        <taxon>Acinetobacter</taxon>
        <taxon>Acinetobacter calcoaceticus/baumannii complex</taxon>
    </lineage>
</organism>
<keyword evidence="4" id="KW-0234">DNA repair</keyword>
<keyword evidence="7" id="KW-0614">Plasmid</keyword>
<dbReference type="InterPro" id="IPR025188">
    <property type="entry name" value="DUF4113"/>
</dbReference>
<dbReference type="GO" id="GO:0003684">
    <property type="term" value="F:damaged DNA binding"/>
    <property type="evidence" value="ECO:0007669"/>
    <property type="project" value="InterPro"/>
</dbReference>
<dbReference type="Pfam" id="PF13438">
    <property type="entry name" value="DUF4113"/>
    <property type="match status" value="1"/>
</dbReference>
<dbReference type="RefSeq" id="WP_020752477.1">
    <property type="nucleotide sequence ID" value="NZ_CP018144.1"/>
</dbReference>
<accession>A0A482F3L5</accession>
<dbReference type="GO" id="GO:0009432">
    <property type="term" value="P:SOS response"/>
    <property type="evidence" value="ECO:0007669"/>
    <property type="project" value="UniProtKB-KW"/>
</dbReference>
<evidence type="ECO:0000313" key="7">
    <source>
        <dbReference type="EMBL" id="QBN23310.1"/>
    </source>
</evidence>
<evidence type="ECO:0000256" key="5">
    <source>
        <dbReference type="ARBA" id="ARBA00023236"/>
    </source>
</evidence>
<dbReference type="Pfam" id="PF11799">
    <property type="entry name" value="IMS_C"/>
    <property type="match status" value="1"/>
</dbReference>
<dbReference type="Gene3D" id="1.10.150.20">
    <property type="entry name" value="5' to 3' exonuclease, C-terminal subdomain"/>
    <property type="match status" value="1"/>
</dbReference>
<name>A0A482F3L5_ACIBA</name>
<feature type="domain" description="UmuC" evidence="6">
    <location>
        <begin position="18"/>
        <end position="207"/>
    </location>
</feature>
<dbReference type="AlphaFoldDB" id="A0A482F3L5"/>
<geneLocation type="plasmid" evidence="7">
    <name>pABAY10001_1C</name>
</geneLocation>
<dbReference type="EMBL" id="MK386682">
    <property type="protein sequence ID" value="QBN23310.1"/>
    <property type="molecule type" value="Genomic_DNA"/>
</dbReference>
<dbReference type="GO" id="GO:0006281">
    <property type="term" value="P:DNA repair"/>
    <property type="evidence" value="ECO:0007669"/>
    <property type="project" value="UniProtKB-KW"/>
</dbReference>
<dbReference type="GO" id="GO:0042276">
    <property type="term" value="P:error-prone translesion synthesis"/>
    <property type="evidence" value="ECO:0007669"/>
    <property type="project" value="TreeGrafter"/>
</dbReference>
<comment type="similarity">
    <text evidence="1">Belongs to the DNA polymerase type-Y family.</text>
</comment>
<dbReference type="CDD" id="cd01700">
    <property type="entry name" value="PolY_Pol_V_umuC"/>
    <property type="match status" value="1"/>
</dbReference>
<dbReference type="InterPro" id="IPR017961">
    <property type="entry name" value="DNA_pol_Y-fam_little_finger"/>
</dbReference>
<keyword evidence="5" id="KW-0742">SOS response</keyword>
<dbReference type="PROSITE" id="PS50173">
    <property type="entry name" value="UMUC"/>
    <property type="match status" value="1"/>
</dbReference>
<dbReference type="PANTHER" id="PTHR11076">
    <property type="entry name" value="DNA REPAIR POLYMERASE UMUC / TRANSFERASE FAMILY MEMBER"/>
    <property type="match status" value="1"/>
</dbReference>
<evidence type="ECO:0000256" key="3">
    <source>
        <dbReference type="ARBA" id="ARBA00023199"/>
    </source>
</evidence>
<dbReference type="SUPFAM" id="SSF56672">
    <property type="entry name" value="DNA/RNA polymerases"/>
    <property type="match status" value="1"/>
</dbReference>
<evidence type="ECO:0000256" key="1">
    <source>
        <dbReference type="ARBA" id="ARBA00010945"/>
    </source>
</evidence>
<dbReference type="InterPro" id="IPR050116">
    <property type="entry name" value="DNA_polymerase-Y"/>
</dbReference>
<evidence type="ECO:0000256" key="4">
    <source>
        <dbReference type="ARBA" id="ARBA00023204"/>
    </source>
</evidence>
<evidence type="ECO:0000256" key="2">
    <source>
        <dbReference type="ARBA" id="ARBA00022763"/>
    </source>
</evidence>
<dbReference type="GO" id="GO:0003887">
    <property type="term" value="F:DNA-directed DNA polymerase activity"/>
    <property type="evidence" value="ECO:0007669"/>
    <property type="project" value="TreeGrafter"/>
</dbReference>
<proteinExistence type="inferred from homology"/>
<keyword evidence="2" id="KW-0227">DNA damage</keyword>
<dbReference type="InterPro" id="IPR043502">
    <property type="entry name" value="DNA/RNA_pol_sf"/>
</dbReference>
<dbReference type="Gene3D" id="3.30.70.270">
    <property type="match status" value="1"/>
</dbReference>
<dbReference type="PANTHER" id="PTHR11076:SF34">
    <property type="entry name" value="PROTEIN UMUC"/>
    <property type="match status" value="1"/>
</dbReference>
<evidence type="ECO:0000259" key="6">
    <source>
        <dbReference type="PROSITE" id="PS50173"/>
    </source>
</evidence>
<protein>
    <submittedName>
        <fullName evidence="7">DUF4113 domain-containing protein</fullName>
    </submittedName>
</protein>
<dbReference type="Gene3D" id="3.40.1170.60">
    <property type="match status" value="1"/>
</dbReference>
<dbReference type="InterPro" id="IPR043128">
    <property type="entry name" value="Rev_trsase/Diguanyl_cyclase"/>
</dbReference>
<dbReference type="GO" id="GO:0005829">
    <property type="term" value="C:cytosol"/>
    <property type="evidence" value="ECO:0007669"/>
    <property type="project" value="TreeGrafter"/>
</dbReference>